<gene>
    <name evidence="2" type="ORF">O4U47_00765</name>
</gene>
<evidence type="ECO:0000256" key="1">
    <source>
        <dbReference type="SAM" id="MobiDB-lite"/>
    </source>
</evidence>
<keyword evidence="3" id="KW-1185">Reference proteome</keyword>
<evidence type="ECO:0000313" key="2">
    <source>
        <dbReference type="EMBL" id="MDA2803028.1"/>
    </source>
</evidence>
<feature type="compositionally biased region" description="Acidic residues" evidence="1">
    <location>
        <begin position="83"/>
        <end position="94"/>
    </location>
</feature>
<evidence type="ECO:0000313" key="3">
    <source>
        <dbReference type="Proteomes" id="UP001165685"/>
    </source>
</evidence>
<reference evidence="2" key="1">
    <citation type="submission" date="2023-01" db="EMBL/GenBank/DDBJ databases">
        <title>Draft genome sequence of Nocardiopsis sp. LSu2-4 isolated from halophytes.</title>
        <authorList>
            <person name="Duangmal K."/>
            <person name="Chantavorakit T."/>
        </authorList>
    </citation>
    <scope>NUCLEOTIDE SEQUENCE</scope>
    <source>
        <strain evidence="2">LSu2-4</strain>
    </source>
</reference>
<name>A0ABT4TEA4_9ACTN</name>
<accession>A0ABT4TEA4</accession>
<dbReference type="Proteomes" id="UP001165685">
    <property type="component" value="Unassembled WGS sequence"/>
</dbReference>
<proteinExistence type="predicted"/>
<protein>
    <recommendedName>
        <fullName evidence="4">YtxH domain-containing protein</fullName>
    </recommendedName>
</protein>
<sequence length="116" mass="12080">MRYRITFIAGLAVGYVLGAKAGRARYEQIAGTARRIVENPAVQETAGIVGAQVGNAGRTVAAKVGERLPVTSVRDFLSRPTSEEEAEMEAEMAAEAEAWAGSNGSGPGGARSDADR</sequence>
<dbReference type="RefSeq" id="WP_270675053.1">
    <property type="nucleotide sequence ID" value="NZ_JAQFWP010000001.1"/>
</dbReference>
<feature type="region of interest" description="Disordered" evidence="1">
    <location>
        <begin position="76"/>
        <end position="116"/>
    </location>
</feature>
<dbReference type="EMBL" id="JAQFWP010000001">
    <property type="protein sequence ID" value="MDA2803028.1"/>
    <property type="molecule type" value="Genomic_DNA"/>
</dbReference>
<organism evidence="2 3">
    <name type="scientific">Nocardiopsis suaedae</name>
    <dbReference type="NCBI Taxonomy" id="3018444"/>
    <lineage>
        <taxon>Bacteria</taxon>
        <taxon>Bacillati</taxon>
        <taxon>Actinomycetota</taxon>
        <taxon>Actinomycetes</taxon>
        <taxon>Streptosporangiales</taxon>
        <taxon>Nocardiopsidaceae</taxon>
        <taxon>Nocardiopsis</taxon>
    </lineage>
</organism>
<evidence type="ECO:0008006" key="4">
    <source>
        <dbReference type="Google" id="ProtNLM"/>
    </source>
</evidence>
<comment type="caution">
    <text evidence="2">The sequence shown here is derived from an EMBL/GenBank/DDBJ whole genome shotgun (WGS) entry which is preliminary data.</text>
</comment>